<dbReference type="Proteomes" id="UP001066276">
    <property type="component" value="Chromosome 7"/>
</dbReference>
<organism evidence="2 3">
    <name type="scientific">Pleurodeles waltl</name>
    <name type="common">Iberian ribbed newt</name>
    <dbReference type="NCBI Taxonomy" id="8319"/>
    <lineage>
        <taxon>Eukaryota</taxon>
        <taxon>Metazoa</taxon>
        <taxon>Chordata</taxon>
        <taxon>Craniata</taxon>
        <taxon>Vertebrata</taxon>
        <taxon>Euteleostomi</taxon>
        <taxon>Amphibia</taxon>
        <taxon>Batrachia</taxon>
        <taxon>Caudata</taxon>
        <taxon>Salamandroidea</taxon>
        <taxon>Salamandridae</taxon>
        <taxon>Pleurodelinae</taxon>
        <taxon>Pleurodeles</taxon>
    </lineage>
</organism>
<keyword evidence="3" id="KW-1185">Reference proteome</keyword>
<proteinExistence type="predicted"/>
<name>A0AAV7PG34_PLEWA</name>
<feature type="region of interest" description="Disordered" evidence="1">
    <location>
        <begin position="1"/>
        <end position="20"/>
    </location>
</feature>
<evidence type="ECO:0000313" key="2">
    <source>
        <dbReference type="EMBL" id="KAJ1126129.1"/>
    </source>
</evidence>
<dbReference type="EMBL" id="JANPWB010000011">
    <property type="protein sequence ID" value="KAJ1126129.1"/>
    <property type="molecule type" value="Genomic_DNA"/>
</dbReference>
<dbReference type="AlphaFoldDB" id="A0AAV7PG34"/>
<evidence type="ECO:0000313" key="3">
    <source>
        <dbReference type="Proteomes" id="UP001066276"/>
    </source>
</evidence>
<evidence type="ECO:0000256" key="1">
    <source>
        <dbReference type="SAM" id="MobiDB-lite"/>
    </source>
</evidence>
<gene>
    <name evidence="2" type="ORF">NDU88_004538</name>
</gene>
<sequence>MLRPGPARKHPPGRPLTPPHSVRVQQIAWGALWPHTSAPARPYCDGGCQGLIASPGAADRRSEPRQLFLVRRAWAAPGTFGPRSAEQGARVHRGLGACASTPTHRLVPAARAPKPAAAPPPAPAEARSPTGNDAAAMHGAREA</sequence>
<protein>
    <submittedName>
        <fullName evidence="2">Uncharacterized protein</fullName>
    </submittedName>
</protein>
<comment type="caution">
    <text evidence="2">The sequence shown here is derived from an EMBL/GenBank/DDBJ whole genome shotgun (WGS) entry which is preliminary data.</text>
</comment>
<feature type="compositionally biased region" description="Basic residues" evidence="1">
    <location>
        <begin position="1"/>
        <end position="12"/>
    </location>
</feature>
<accession>A0AAV7PG34</accession>
<feature type="region of interest" description="Disordered" evidence="1">
    <location>
        <begin position="109"/>
        <end position="143"/>
    </location>
</feature>
<reference evidence="2" key="1">
    <citation type="journal article" date="2022" name="bioRxiv">
        <title>Sequencing and chromosome-scale assembly of the giantPleurodeles waltlgenome.</title>
        <authorList>
            <person name="Brown T."/>
            <person name="Elewa A."/>
            <person name="Iarovenko S."/>
            <person name="Subramanian E."/>
            <person name="Araus A.J."/>
            <person name="Petzold A."/>
            <person name="Susuki M."/>
            <person name="Suzuki K.-i.T."/>
            <person name="Hayashi T."/>
            <person name="Toyoda A."/>
            <person name="Oliveira C."/>
            <person name="Osipova E."/>
            <person name="Leigh N.D."/>
            <person name="Simon A."/>
            <person name="Yun M.H."/>
        </authorList>
    </citation>
    <scope>NUCLEOTIDE SEQUENCE</scope>
    <source>
        <strain evidence="2">20211129_DDA</strain>
        <tissue evidence="2">Liver</tissue>
    </source>
</reference>